<proteinExistence type="predicted"/>
<dbReference type="SUPFAM" id="SSF52402">
    <property type="entry name" value="Adenine nucleotide alpha hydrolases-like"/>
    <property type="match status" value="1"/>
</dbReference>
<feature type="compositionally biased region" description="Pro residues" evidence="1">
    <location>
        <begin position="197"/>
        <end position="209"/>
    </location>
</feature>
<accession>A0ABP4FN02</accession>
<dbReference type="InterPro" id="IPR006016">
    <property type="entry name" value="UspA"/>
</dbReference>
<feature type="domain" description="UspA" evidence="2">
    <location>
        <begin position="41"/>
        <end position="161"/>
    </location>
</feature>
<evidence type="ECO:0000313" key="3">
    <source>
        <dbReference type="EMBL" id="GAA1192439.1"/>
    </source>
</evidence>
<comment type="caution">
    <text evidence="3">The sequence shown here is derived from an EMBL/GenBank/DDBJ whole genome shotgun (WGS) entry which is preliminary data.</text>
</comment>
<dbReference type="EMBL" id="BAAAKV010000067">
    <property type="protein sequence ID" value="GAA1192439.1"/>
    <property type="molecule type" value="Genomic_DNA"/>
</dbReference>
<dbReference type="Gene3D" id="3.40.50.12370">
    <property type="match status" value="1"/>
</dbReference>
<dbReference type="Proteomes" id="UP001501371">
    <property type="component" value="Unassembled WGS sequence"/>
</dbReference>
<feature type="region of interest" description="Disordered" evidence="1">
    <location>
        <begin position="162"/>
        <end position="209"/>
    </location>
</feature>
<reference evidence="4" key="1">
    <citation type="journal article" date="2019" name="Int. J. Syst. Evol. Microbiol.">
        <title>The Global Catalogue of Microorganisms (GCM) 10K type strain sequencing project: providing services to taxonomists for standard genome sequencing and annotation.</title>
        <authorList>
            <consortium name="The Broad Institute Genomics Platform"/>
            <consortium name="The Broad Institute Genome Sequencing Center for Infectious Disease"/>
            <person name="Wu L."/>
            <person name="Ma J."/>
        </authorList>
    </citation>
    <scope>NUCLEOTIDE SEQUENCE [LARGE SCALE GENOMIC DNA]</scope>
    <source>
        <strain evidence="4">JCM 12696</strain>
    </source>
</reference>
<organism evidence="3 4">
    <name type="scientific">Streptomyces hebeiensis</name>
    <dbReference type="NCBI Taxonomy" id="229486"/>
    <lineage>
        <taxon>Bacteria</taxon>
        <taxon>Bacillati</taxon>
        <taxon>Actinomycetota</taxon>
        <taxon>Actinomycetes</taxon>
        <taxon>Kitasatosporales</taxon>
        <taxon>Streptomycetaceae</taxon>
        <taxon>Streptomyces</taxon>
    </lineage>
</organism>
<protein>
    <recommendedName>
        <fullName evidence="2">UspA domain-containing protein</fullName>
    </recommendedName>
</protein>
<name>A0ABP4FN02_9ACTN</name>
<dbReference type="Pfam" id="PF00582">
    <property type="entry name" value="Usp"/>
    <property type="match status" value="1"/>
</dbReference>
<keyword evidence="4" id="KW-1185">Reference proteome</keyword>
<dbReference type="RefSeq" id="WP_425574191.1">
    <property type="nucleotide sequence ID" value="NZ_BAAAKV010000067.1"/>
</dbReference>
<evidence type="ECO:0000256" key="1">
    <source>
        <dbReference type="SAM" id="MobiDB-lite"/>
    </source>
</evidence>
<sequence length="209" mass="22079">MPGPTPDPPAGPAPGPAAKVVVWITESTWPACVDAARVWAPHDDIVLLHVSDDEVAAAAHHAYAGLLGRGHRPERDPGARLEALSGTAAADLLEAAAHRLGRPCELLDHYGRVERRVVRAAAGAKLLICARDGDRTRPGPHSLGRATRFVVDHARCPVLLVWPQGPEGPDATEFPEPADLSEPHEPHEPLEGEGSEPPAPPRPHPPGAV</sequence>
<evidence type="ECO:0000313" key="4">
    <source>
        <dbReference type="Proteomes" id="UP001501371"/>
    </source>
</evidence>
<feature type="compositionally biased region" description="Basic and acidic residues" evidence="1">
    <location>
        <begin position="181"/>
        <end position="190"/>
    </location>
</feature>
<gene>
    <name evidence="3" type="ORF">GCM10009654_57220</name>
</gene>
<evidence type="ECO:0000259" key="2">
    <source>
        <dbReference type="Pfam" id="PF00582"/>
    </source>
</evidence>